<keyword evidence="2" id="KW-1133">Transmembrane helix</keyword>
<organism evidence="3 4">
    <name type="scientific">Elysia marginata</name>
    <dbReference type="NCBI Taxonomy" id="1093978"/>
    <lineage>
        <taxon>Eukaryota</taxon>
        <taxon>Metazoa</taxon>
        <taxon>Spiralia</taxon>
        <taxon>Lophotrochozoa</taxon>
        <taxon>Mollusca</taxon>
        <taxon>Gastropoda</taxon>
        <taxon>Heterobranchia</taxon>
        <taxon>Euthyneura</taxon>
        <taxon>Panpulmonata</taxon>
        <taxon>Sacoglossa</taxon>
        <taxon>Placobranchoidea</taxon>
        <taxon>Plakobranchidae</taxon>
        <taxon>Elysia</taxon>
    </lineage>
</organism>
<keyword evidence="2" id="KW-0472">Membrane</keyword>
<keyword evidence="4" id="KW-1185">Reference proteome</keyword>
<gene>
    <name evidence="3" type="ORF">ElyMa_001434800</name>
</gene>
<keyword evidence="2" id="KW-0812">Transmembrane</keyword>
<reference evidence="3 4" key="1">
    <citation type="journal article" date="2021" name="Elife">
        <title>Chloroplast acquisition without the gene transfer in kleptoplastic sea slugs, Plakobranchus ocellatus.</title>
        <authorList>
            <person name="Maeda T."/>
            <person name="Takahashi S."/>
            <person name="Yoshida T."/>
            <person name="Shimamura S."/>
            <person name="Takaki Y."/>
            <person name="Nagai Y."/>
            <person name="Toyoda A."/>
            <person name="Suzuki Y."/>
            <person name="Arimoto A."/>
            <person name="Ishii H."/>
            <person name="Satoh N."/>
            <person name="Nishiyama T."/>
            <person name="Hasebe M."/>
            <person name="Maruyama T."/>
            <person name="Minagawa J."/>
            <person name="Obokata J."/>
            <person name="Shigenobu S."/>
        </authorList>
    </citation>
    <scope>NUCLEOTIDE SEQUENCE [LARGE SCALE GENOMIC DNA]</scope>
</reference>
<feature type="region of interest" description="Disordered" evidence="1">
    <location>
        <begin position="248"/>
        <end position="349"/>
    </location>
</feature>
<evidence type="ECO:0000256" key="1">
    <source>
        <dbReference type="SAM" id="MobiDB-lite"/>
    </source>
</evidence>
<dbReference type="EMBL" id="BMAT01002816">
    <property type="protein sequence ID" value="GFS14858.1"/>
    <property type="molecule type" value="Genomic_DNA"/>
</dbReference>
<feature type="region of interest" description="Disordered" evidence="1">
    <location>
        <begin position="663"/>
        <end position="699"/>
    </location>
</feature>
<proteinExistence type="predicted"/>
<feature type="region of interest" description="Disordered" evidence="1">
    <location>
        <begin position="784"/>
        <end position="805"/>
    </location>
</feature>
<protein>
    <submittedName>
        <fullName evidence="3">Uncharacterized protein</fullName>
    </submittedName>
</protein>
<feature type="compositionally biased region" description="Basic and acidic residues" evidence="1">
    <location>
        <begin position="786"/>
        <end position="805"/>
    </location>
</feature>
<sequence>MYQPKSLMDKAQVNLTDTSGAIAAARNKLPPDVRSTGVTAGRPVDMHMFPWLLPVSVAVVMVIFLICSFFHHHRRFLQQRRHASRHYLHEYRRVAGPIFSLAATLSATPGGGGGEQDDQPTSILTASALTKRLRRCYSWSPRIFKTKHHAGLRNNPSGLSASKKTSQLLDSRNSLGSIVQGLAPSSHKSPEDPAFPARVLEEIQALQKTTGLSEEKLNAELYAIAHWASLSQSSRRKSRSLVVTTSSGALATDHRQSEPDVTSLDHNTSQEVKIDIEMPPRSPDGKSVNSKPDLNISDVHATQTSGPEFLNENYTNPQFSPQDARDSVLYPPTPEADGSTKPDSTNADMVPTIQITPTTDEAYTNSNTSFYRAAPWHTDVTEENNNDAISCKIKGHTRDLEPSAHIIIPGVPAHDPHQIYITNTQDQIPGNAIHNQVYKPKRHDKVSRHDPIPSNIVLKQSSKLTRHESLKRHNFTSNTRKATNCYQPATNLSEGNFVFPEPDSSKSPTVACPVTVLKSLCEVYRVVRALRNIFAPELREPGPAALGIDTETESKSKEKIYLNTADHKLPGPRSVDKGLRKWNGYENKQVNSTFDVSEHKNRYGTGNPQNFKDTTPATDLNTFKTLCSNCAAIKEILVSLEQSNLYNIEQFLAQTLTQLQPHSDDGSLTSTFTTPSTTTETSTPATKRERAAKASSHTRYTEESIAIEIPFLAGRRRAASESSTLPECQPLLCDRDSIIINDSCEIYSNGIKQCCSEKKNIPQRGRNIQESPDSDDSVFLDSCPPTRHELDRKEPAKTEKDLIGYRKDPMKEVKEWIGYQSLPDSPKSYDSVDGYMDNSLTSLHESVV</sequence>
<accession>A0AAV4IZK5</accession>
<dbReference type="Proteomes" id="UP000762676">
    <property type="component" value="Unassembled WGS sequence"/>
</dbReference>
<name>A0AAV4IZK5_9GAST</name>
<feature type="compositionally biased region" description="Low complexity" evidence="1">
    <location>
        <begin position="667"/>
        <end position="685"/>
    </location>
</feature>
<evidence type="ECO:0000313" key="4">
    <source>
        <dbReference type="Proteomes" id="UP000762676"/>
    </source>
</evidence>
<dbReference type="AlphaFoldDB" id="A0AAV4IZK5"/>
<evidence type="ECO:0000313" key="3">
    <source>
        <dbReference type="EMBL" id="GFS14858.1"/>
    </source>
</evidence>
<evidence type="ECO:0000256" key="2">
    <source>
        <dbReference type="SAM" id="Phobius"/>
    </source>
</evidence>
<feature type="transmembrane region" description="Helical" evidence="2">
    <location>
        <begin position="51"/>
        <end position="71"/>
    </location>
</feature>
<feature type="compositionally biased region" description="Polar residues" evidence="1">
    <location>
        <begin position="300"/>
        <end position="321"/>
    </location>
</feature>
<comment type="caution">
    <text evidence="3">The sequence shown here is derived from an EMBL/GenBank/DDBJ whole genome shotgun (WGS) entry which is preliminary data.</text>
</comment>